<feature type="transmembrane region" description="Helical" evidence="9">
    <location>
        <begin position="171"/>
        <end position="189"/>
    </location>
</feature>
<protein>
    <recommendedName>
        <fullName evidence="10">Major facilitator superfamily (MFS) profile domain-containing protein</fullName>
    </recommendedName>
</protein>
<feature type="transmembrane region" description="Helical" evidence="9">
    <location>
        <begin position="280"/>
        <end position="302"/>
    </location>
</feature>
<dbReference type="Gene3D" id="1.20.1250.20">
    <property type="entry name" value="MFS general substrate transporter like domains"/>
    <property type="match status" value="1"/>
</dbReference>
<dbReference type="EMBL" id="JAKUCV010007779">
    <property type="protein sequence ID" value="KAJ4822009.1"/>
    <property type="molecule type" value="Genomic_DNA"/>
</dbReference>
<feature type="transmembrane region" description="Helical" evidence="9">
    <location>
        <begin position="376"/>
        <end position="401"/>
    </location>
</feature>
<dbReference type="SUPFAM" id="SSF103473">
    <property type="entry name" value="MFS general substrate transporter"/>
    <property type="match status" value="1"/>
</dbReference>
<reference evidence="11" key="1">
    <citation type="submission" date="2022-02" db="EMBL/GenBank/DDBJ databases">
        <authorList>
            <person name="Henning P.M."/>
            <person name="McCubbin A.G."/>
            <person name="Shore J.S."/>
        </authorList>
    </citation>
    <scope>NUCLEOTIDE SEQUENCE</scope>
    <source>
        <strain evidence="11">F60SS</strain>
        <tissue evidence="11">Leaves</tissue>
    </source>
</reference>
<dbReference type="Proteomes" id="UP001141552">
    <property type="component" value="Unassembled WGS sequence"/>
</dbReference>
<feature type="domain" description="Major facilitator superfamily (MFS) profile" evidence="10">
    <location>
        <begin position="47"/>
        <end position="466"/>
    </location>
</feature>
<dbReference type="InterPro" id="IPR050549">
    <property type="entry name" value="MFS_Trehalose_Transporter"/>
</dbReference>
<dbReference type="InterPro" id="IPR003663">
    <property type="entry name" value="Sugar/inositol_transpt"/>
</dbReference>
<dbReference type="PRINTS" id="PR00171">
    <property type="entry name" value="SUGRTRNSPORT"/>
</dbReference>
<evidence type="ECO:0000256" key="7">
    <source>
        <dbReference type="ARBA" id="ARBA00023136"/>
    </source>
</evidence>
<evidence type="ECO:0000256" key="6">
    <source>
        <dbReference type="ARBA" id="ARBA00022989"/>
    </source>
</evidence>
<keyword evidence="4" id="KW-0762">Sugar transport</keyword>
<feature type="transmembrane region" description="Helical" evidence="9">
    <location>
        <begin position="413"/>
        <end position="432"/>
    </location>
</feature>
<keyword evidence="3 8" id="KW-0813">Transport</keyword>
<dbReference type="GO" id="GO:0051119">
    <property type="term" value="F:sugar transmembrane transporter activity"/>
    <property type="evidence" value="ECO:0007669"/>
    <property type="project" value="InterPro"/>
</dbReference>
<dbReference type="InterPro" id="IPR044775">
    <property type="entry name" value="MFS_ERD6/Tret1-like"/>
</dbReference>
<organism evidence="11 12">
    <name type="scientific">Turnera subulata</name>
    <dbReference type="NCBI Taxonomy" id="218843"/>
    <lineage>
        <taxon>Eukaryota</taxon>
        <taxon>Viridiplantae</taxon>
        <taxon>Streptophyta</taxon>
        <taxon>Embryophyta</taxon>
        <taxon>Tracheophyta</taxon>
        <taxon>Spermatophyta</taxon>
        <taxon>Magnoliopsida</taxon>
        <taxon>eudicotyledons</taxon>
        <taxon>Gunneridae</taxon>
        <taxon>Pentapetalae</taxon>
        <taxon>rosids</taxon>
        <taxon>fabids</taxon>
        <taxon>Malpighiales</taxon>
        <taxon>Passifloraceae</taxon>
        <taxon>Turnera</taxon>
    </lineage>
</organism>
<evidence type="ECO:0000256" key="9">
    <source>
        <dbReference type="SAM" id="Phobius"/>
    </source>
</evidence>
<reference evidence="11" key="2">
    <citation type="journal article" date="2023" name="Plants (Basel)">
        <title>Annotation of the Turnera subulata (Passifloraceae) Draft Genome Reveals the S-Locus Evolved after the Divergence of Turneroideae from Passifloroideae in a Stepwise Manner.</title>
        <authorList>
            <person name="Henning P.M."/>
            <person name="Roalson E.H."/>
            <person name="Mir W."/>
            <person name="McCubbin A.G."/>
            <person name="Shore J.S."/>
        </authorList>
    </citation>
    <scope>NUCLEOTIDE SEQUENCE</scope>
    <source>
        <strain evidence="11">F60SS</strain>
    </source>
</reference>
<dbReference type="FunFam" id="1.20.1250.20:FF:000043">
    <property type="entry name" value="sugar transporter ERD6-like 6"/>
    <property type="match status" value="1"/>
</dbReference>
<dbReference type="InterPro" id="IPR020846">
    <property type="entry name" value="MFS_dom"/>
</dbReference>
<feature type="transmembrane region" description="Helical" evidence="9">
    <location>
        <begin position="343"/>
        <end position="364"/>
    </location>
</feature>
<feature type="transmembrane region" description="Helical" evidence="9">
    <location>
        <begin position="195"/>
        <end position="216"/>
    </location>
</feature>
<dbReference type="Pfam" id="PF00083">
    <property type="entry name" value="Sugar_tr"/>
    <property type="match status" value="1"/>
</dbReference>
<feature type="transmembrane region" description="Helical" evidence="9">
    <location>
        <begin position="113"/>
        <end position="132"/>
    </location>
</feature>
<feature type="transmembrane region" description="Helical" evidence="9">
    <location>
        <begin position="314"/>
        <end position="334"/>
    </location>
</feature>
<name>A0A9Q0F0I4_9ROSI</name>
<evidence type="ECO:0000256" key="2">
    <source>
        <dbReference type="ARBA" id="ARBA00010992"/>
    </source>
</evidence>
<feature type="transmembrane region" description="Helical" evidence="9">
    <location>
        <begin position="438"/>
        <end position="459"/>
    </location>
</feature>
<feature type="transmembrane region" description="Helical" evidence="9">
    <location>
        <begin position="138"/>
        <end position="159"/>
    </location>
</feature>
<dbReference type="InterPro" id="IPR005828">
    <property type="entry name" value="MFS_sugar_transport-like"/>
</dbReference>
<dbReference type="InterPro" id="IPR036259">
    <property type="entry name" value="MFS_trans_sf"/>
</dbReference>
<evidence type="ECO:0000313" key="11">
    <source>
        <dbReference type="EMBL" id="KAJ4822009.1"/>
    </source>
</evidence>
<sequence>MGAGNVEAGLMLKQKLLVHERSGAINNGDCTGATSSDSAVTFCAVFSTFVAVCGAFCYGSSISYSSPAQSGIMKELGLSAAEYALFGSILTIGGVIGGTFSGRIVADVGLKNAMWLSEVFCSLGWLAIAFAQDAWYLYIGRLSLGFGVGLITYLVPLYIAETAPKNLRGTFSSANLLVTTCGFSFVNFTGNMIPWRWLAAFGCIPLLLQFIGLFFIPESPRWLAKSGKETEFKDAIRQLRGKNADISQEVAEIIESMEAIKQQPKESFSDLLQRRYLHPVIIGVGLLFLQPLGGCSVLSFYANSIFEMANVSSSTGAPIMAMLAIPASLANVYLMDVCGRRPLLMVSASGMSLSCFLIGISFCLQKLQRLPELIPILAYIGILGYGPFFTLGIAGVPWTIMSEIFPVNVKASAGSMATLVNWSASWIVTFAFNFMMEWSYAGTFFIFSAICALTLAFIWKLVPETKGQTLEQIQESFADTPEPEYFLFF</sequence>
<comment type="subcellular location">
    <subcellularLocation>
        <location evidence="1">Membrane</location>
        <topology evidence="1">Multi-pass membrane protein</topology>
    </subcellularLocation>
</comment>
<dbReference type="PANTHER" id="PTHR48021">
    <property type="match status" value="1"/>
</dbReference>
<feature type="transmembrane region" description="Helical" evidence="9">
    <location>
        <begin position="39"/>
        <end position="63"/>
    </location>
</feature>
<evidence type="ECO:0000256" key="4">
    <source>
        <dbReference type="ARBA" id="ARBA00022597"/>
    </source>
</evidence>
<comment type="similarity">
    <text evidence="2 8">Belongs to the major facilitator superfamily. Sugar transporter (TC 2.A.1.1) family.</text>
</comment>
<feature type="transmembrane region" description="Helical" evidence="9">
    <location>
        <begin position="83"/>
        <end position="106"/>
    </location>
</feature>
<dbReference type="PANTHER" id="PTHR48021:SF93">
    <property type="entry name" value="SUGAR TRANSPORTER ERD6-LIKE 1-RELATED"/>
    <property type="match status" value="1"/>
</dbReference>
<evidence type="ECO:0000259" key="10">
    <source>
        <dbReference type="PROSITE" id="PS50850"/>
    </source>
</evidence>
<dbReference type="PROSITE" id="PS50850">
    <property type="entry name" value="MFS"/>
    <property type="match status" value="1"/>
</dbReference>
<evidence type="ECO:0000256" key="8">
    <source>
        <dbReference type="RuleBase" id="RU003346"/>
    </source>
</evidence>
<keyword evidence="7 9" id="KW-0472">Membrane</keyword>
<dbReference type="AlphaFoldDB" id="A0A9Q0F0I4"/>
<dbReference type="NCBIfam" id="TIGR00879">
    <property type="entry name" value="SP"/>
    <property type="match status" value="1"/>
</dbReference>
<dbReference type="OrthoDB" id="6612291at2759"/>
<keyword evidence="12" id="KW-1185">Reference proteome</keyword>
<keyword evidence="6 9" id="KW-1133">Transmembrane helix</keyword>
<evidence type="ECO:0000256" key="5">
    <source>
        <dbReference type="ARBA" id="ARBA00022692"/>
    </source>
</evidence>
<proteinExistence type="inferred from homology"/>
<gene>
    <name evidence="11" type="ORF">Tsubulata_019549</name>
</gene>
<evidence type="ECO:0000256" key="3">
    <source>
        <dbReference type="ARBA" id="ARBA00022448"/>
    </source>
</evidence>
<evidence type="ECO:0000313" key="12">
    <source>
        <dbReference type="Proteomes" id="UP001141552"/>
    </source>
</evidence>
<dbReference type="GO" id="GO:0016020">
    <property type="term" value="C:membrane"/>
    <property type="evidence" value="ECO:0007669"/>
    <property type="project" value="UniProtKB-SubCell"/>
</dbReference>
<comment type="caution">
    <text evidence="11">The sequence shown here is derived from an EMBL/GenBank/DDBJ whole genome shotgun (WGS) entry which is preliminary data.</text>
</comment>
<accession>A0A9Q0F0I4</accession>
<keyword evidence="5 9" id="KW-0812">Transmembrane</keyword>
<evidence type="ECO:0000256" key="1">
    <source>
        <dbReference type="ARBA" id="ARBA00004141"/>
    </source>
</evidence>
<dbReference type="CDD" id="cd17358">
    <property type="entry name" value="MFS_GLUT6_8_Class3_like"/>
    <property type="match status" value="1"/>
</dbReference>